<feature type="transmembrane region" description="Helical" evidence="1">
    <location>
        <begin position="315"/>
        <end position="336"/>
    </location>
</feature>
<feature type="transmembrane region" description="Helical" evidence="1">
    <location>
        <begin position="562"/>
        <end position="581"/>
    </location>
</feature>
<dbReference type="OrthoDB" id="449430at2759"/>
<proteinExistence type="predicted"/>
<dbReference type="EMBL" id="HBIW01004675">
    <property type="protein sequence ID" value="CAE0688366.1"/>
    <property type="molecule type" value="Transcribed_RNA"/>
</dbReference>
<reference evidence="4" key="2">
    <citation type="submission" date="2021-11" db="EMBL/GenBank/DDBJ databases">
        <authorList>
            <consortium name="Genoscope - CEA"/>
            <person name="William W."/>
        </authorList>
    </citation>
    <scope>NUCLEOTIDE SEQUENCE</scope>
</reference>
<evidence type="ECO:0000313" key="2">
    <source>
        <dbReference type="EMBL" id="CAE0688365.1"/>
    </source>
</evidence>
<dbReference type="InterPro" id="IPR032675">
    <property type="entry name" value="LRR_dom_sf"/>
</dbReference>
<evidence type="ECO:0000256" key="1">
    <source>
        <dbReference type="SAM" id="Phobius"/>
    </source>
</evidence>
<keyword evidence="5" id="KW-1185">Reference proteome</keyword>
<name>A0A6S8RSR6_9STRA</name>
<reference evidence="2" key="1">
    <citation type="submission" date="2021-01" db="EMBL/GenBank/DDBJ databases">
        <authorList>
            <person name="Corre E."/>
            <person name="Pelletier E."/>
            <person name="Niang G."/>
            <person name="Scheremetjew M."/>
            <person name="Finn R."/>
            <person name="Kale V."/>
            <person name="Holt S."/>
            <person name="Cochrane G."/>
            <person name="Meng A."/>
            <person name="Brown T."/>
            <person name="Cohen L."/>
        </authorList>
    </citation>
    <scope>NUCLEOTIDE SEQUENCE</scope>
    <source>
        <strain evidence="2">CCMP1756</strain>
    </source>
</reference>
<keyword evidence="1" id="KW-0812">Transmembrane</keyword>
<feature type="transmembrane region" description="Helical" evidence="1">
    <location>
        <begin position="32"/>
        <end position="48"/>
    </location>
</feature>
<dbReference type="EMBL" id="CAKKNE010000005">
    <property type="protein sequence ID" value="CAH0376478.1"/>
    <property type="molecule type" value="Genomic_DNA"/>
</dbReference>
<dbReference type="AlphaFoldDB" id="A0A6S8RSR6"/>
<feature type="transmembrane region" description="Helical" evidence="1">
    <location>
        <begin position="356"/>
        <end position="380"/>
    </location>
</feature>
<dbReference type="Gene3D" id="3.80.10.10">
    <property type="entry name" value="Ribonuclease Inhibitor"/>
    <property type="match status" value="1"/>
</dbReference>
<feature type="transmembrane region" description="Helical" evidence="1">
    <location>
        <begin position="489"/>
        <end position="509"/>
    </location>
</feature>
<feature type="transmembrane region" description="Helical" evidence="1">
    <location>
        <begin position="78"/>
        <end position="97"/>
    </location>
</feature>
<dbReference type="EMBL" id="HBIW01004674">
    <property type="protein sequence ID" value="CAE0688365.1"/>
    <property type="molecule type" value="Transcribed_RNA"/>
</dbReference>
<dbReference type="Proteomes" id="UP000789595">
    <property type="component" value="Unassembled WGS sequence"/>
</dbReference>
<accession>A0A6S8RSR6</accession>
<keyword evidence="1" id="KW-0472">Membrane</keyword>
<organism evidence="2">
    <name type="scientific">Pelagomonas calceolata</name>
    <dbReference type="NCBI Taxonomy" id="35677"/>
    <lineage>
        <taxon>Eukaryota</taxon>
        <taxon>Sar</taxon>
        <taxon>Stramenopiles</taxon>
        <taxon>Ochrophyta</taxon>
        <taxon>Pelagophyceae</taxon>
        <taxon>Pelagomonadales</taxon>
        <taxon>Pelagomonadaceae</taxon>
        <taxon>Pelagomonas</taxon>
    </lineage>
</organism>
<protein>
    <submittedName>
        <fullName evidence="2">Uncharacterized protein</fullName>
    </submittedName>
</protein>
<evidence type="ECO:0000313" key="3">
    <source>
        <dbReference type="EMBL" id="CAE0688366.1"/>
    </source>
</evidence>
<keyword evidence="1" id="KW-1133">Transmembrane helix</keyword>
<feature type="transmembrane region" description="Helical" evidence="1">
    <location>
        <begin position="392"/>
        <end position="410"/>
    </location>
</feature>
<feature type="transmembrane region" description="Helical" evidence="1">
    <location>
        <begin position="430"/>
        <end position="453"/>
    </location>
</feature>
<sequence length="879" mass="96482">MASVAPEAGELAPEGKLAPETKRPWKLCSETMHVKVIVVVMTVVMAAFEVGDRMLVVDFVVSFFTVVSLDLFERVGEGGAILGVLLAVSCVAAVVWGSRKIEAMEAYAVKFDDASAKILKDTVNIGPPSLKAPDLRQASDDIDELMGAAAVVFPAFKTEVLQRLVADGSRYECNLKTRERVREKVKLEYNGDAAKIKDLCRGLVVAETLPALEASCAALQKLADAGVVEILQVKNRLRDPPEGDGPTASGYRDLNVNIRFQKHICEVQIIHSELLKLKTNQAPVYNLVRSLGLVGPLPATTAPETRRRPPKRTRAALIVLRIFMARHAAYVGWNYVVQGYGADMGLVAPGQVKIRLMTAPALVYAAAMAPPYLFCAFLLIRDLLAQFDSTCARFGAVAAIWFLQVILGAGETLYMGGANLQHGTLGALGYAALYFFNWLFVVPCLAAAAAVSLRRGRRKTHVSRVALLYEKYLGLRGLYYRWKILGLQYLTILLQAVTKLPDVGALVWTQSHFQYSPLVDLGGAPSAPAYWFFFIMLAINSLYPGALYYYAARSSSRSTDTVAALCDVTLDLSYSFGWIFVTKQFVRFCRWTPTSFLDSLGLFTPVVHLLFTCRAVEAAAADERRPATARHPSKKACATHSLLSVATLAVIMVVSCRDRYPFKAQNRCSPCECEGSVLTSCKLANVARTWTLDLSDKGITEVRPEAMRDVRSTLYNLWLSDNEGLMALPPYLCEDLEVLMTLSLMRTGITELPNLANLKYFENLFLDGMNISSIPGDTFAGSRLRFVHATNMPNFQLDAATFARTRQLTAVWIGGSNTDCVALPHEAACIDQRCRFVSELNAESFLNRIFKKGPCLSEYDGAPGCGAMPCFPQSCLTPS</sequence>
<evidence type="ECO:0000313" key="4">
    <source>
        <dbReference type="EMBL" id="CAH0376478.1"/>
    </source>
</evidence>
<feature type="transmembrane region" description="Helical" evidence="1">
    <location>
        <begin position="529"/>
        <end position="550"/>
    </location>
</feature>
<evidence type="ECO:0000313" key="5">
    <source>
        <dbReference type="Proteomes" id="UP000789595"/>
    </source>
</evidence>
<dbReference type="SUPFAM" id="SSF52058">
    <property type="entry name" value="L domain-like"/>
    <property type="match status" value="1"/>
</dbReference>
<gene>
    <name evidence="2" type="ORF">PCAL00307_LOCUS3799</name>
    <name evidence="3" type="ORF">PCAL00307_LOCUS3800</name>
    <name evidence="4" type="ORF">PECAL_5P10710</name>
</gene>